<dbReference type="SUPFAM" id="SSF57716">
    <property type="entry name" value="Glucocorticoid receptor-like (DNA-binding domain)"/>
    <property type="match status" value="1"/>
</dbReference>
<comment type="function">
    <text evidence="5">Transcription factor that acts by binding directly to the RNA polymerase (RNAP). Required for negative regulation of rRNA expression and positive regulation of several amino acid biosynthesis promoters.</text>
</comment>
<dbReference type="AlphaFoldDB" id="A0A0D6P9B6"/>
<dbReference type="NCBIfam" id="TIGR02420">
    <property type="entry name" value="dksA"/>
    <property type="match status" value="1"/>
</dbReference>
<evidence type="ECO:0000256" key="3">
    <source>
        <dbReference type="ARBA" id="ARBA00022771"/>
    </source>
</evidence>
<protein>
    <recommendedName>
        <fullName evidence="5">RNA polymerase-binding transcription factor DksA</fullName>
    </recommendedName>
</protein>
<dbReference type="GO" id="GO:0010468">
    <property type="term" value="P:regulation of gene expression"/>
    <property type="evidence" value="ECO:0007669"/>
    <property type="project" value="UniProtKB-UniRule"/>
</dbReference>
<organism evidence="9 10">
    <name type="scientific">Acidisphaera rubrifaciens HS-AP3</name>
    <dbReference type="NCBI Taxonomy" id="1231350"/>
    <lineage>
        <taxon>Bacteria</taxon>
        <taxon>Pseudomonadati</taxon>
        <taxon>Pseudomonadota</taxon>
        <taxon>Alphaproteobacteria</taxon>
        <taxon>Acetobacterales</taxon>
        <taxon>Acetobacteraceae</taxon>
        <taxon>Acidisphaera</taxon>
    </lineage>
</organism>
<comment type="similarity">
    <text evidence="5">Belongs to the DksA family.</text>
</comment>
<dbReference type="PANTHER" id="PTHR33823:SF2">
    <property type="entry name" value="RNA POLYMERASE-BINDING TRANSCRIPTION FACTOR DKSA"/>
    <property type="match status" value="1"/>
</dbReference>
<dbReference type="Pfam" id="PF21157">
    <property type="entry name" value="DksA_N"/>
    <property type="match status" value="1"/>
</dbReference>
<comment type="subcellular location">
    <subcellularLocation>
        <location evidence="5">Cytoplasm</location>
    </subcellularLocation>
</comment>
<dbReference type="SUPFAM" id="SSF109635">
    <property type="entry name" value="DnaK suppressor protein DksA, alpha-hairpin domain"/>
    <property type="match status" value="1"/>
</dbReference>
<comment type="caution">
    <text evidence="5">Lacks conserved residue(s) required for the propagation of feature annotation.</text>
</comment>
<comment type="caution">
    <text evidence="9">The sequence shown here is derived from an EMBL/GenBank/DDBJ whole genome shotgun (WGS) entry which is preliminary data.</text>
</comment>
<evidence type="ECO:0000256" key="1">
    <source>
        <dbReference type="ARBA" id="ARBA00022490"/>
    </source>
</evidence>
<keyword evidence="3 5" id="KW-0863">Zinc-finger</keyword>
<evidence type="ECO:0000259" key="8">
    <source>
        <dbReference type="Pfam" id="PF21157"/>
    </source>
</evidence>
<dbReference type="PANTHER" id="PTHR33823">
    <property type="entry name" value="RNA POLYMERASE-BINDING TRANSCRIPTION FACTOR DKSA-RELATED"/>
    <property type="match status" value="1"/>
</dbReference>
<dbReference type="GO" id="GO:0008270">
    <property type="term" value="F:zinc ion binding"/>
    <property type="evidence" value="ECO:0007669"/>
    <property type="project" value="UniProtKB-UniRule"/>
</dbReference>
<dbReference type="InterPro" id="IPR000962">
    <property type="entry name" value="Znf_DskA_TraR"/>
</dbReference>
<evidence type="ECO:0000313" key="10">
    <source>
        <dbReference type="Proteomes" id="UP000032680"/>
    </source>
</evidence>
<dbReference type="Gene3D" id="1.20.120.910">
    <property type="entry name" value="DksA, coiled-coil domain"/>
    <property type="match status" value="1"/>
</dbReference>
<evidence type="ECO:0000259" key="7">
    <source>
        <dbReference type="Pfam" id="PF01258"/>
    </source>
</evidence>
<evidence type="ECO:0000313" key="9">
    <source>
        <dbReference type="EMBL" id="GAN78355.1"/>
    </source>
</evidence>
<keyword evidence="10" id="KW-1185">Reference proteome</keyword>
<dbReference type="InterPro" id="IPR048489">
    <property type="entry name" value="DksA_N"/>
</dbReference>
<keyword evidence="1 5" id="KW-0963">Cytoplasm</keyword>
<gene>
    <name evidence="5" type="primary">dksA</name>
    <name evidence="9" type="ORF">Asru_0785_02</name>
</gene>
<evidence type="ECO:0000256" key="5">
    <source>
        <dbReference type="HAMAP-Rule" id="MF_00926"/>
    </source>
</evidence>
<keyword evidence="4 5" id="KW-0862">Zinc</keyword>
<dbReference type="InterPro" id="IPR020458">
    <property type="entry name" value="Znf_DskA_TraR_CS"/>
</dbReference>
<proteinExistence type="inferred from homology"/>
<accession>A0A0D6P9B6</accession>
<dbReference type="GO" id="GO:0005737">
    <property type="term" value="C:cytoplasm"/>
    <property type="evidence" value="ECO:0007669"/>
    <property type="project" value="UniProtKB-SubCell"/>
</dbReference>
<dbReference type="PROSITE" id="PS01102">
    <property type="entry name" value="ZF_DKSA_1"/>
    <property type="match status" value="1"/>
</dbReference>
<evidence type="ECO:0000256" key="6">
    <source>
        <dbReference type="PROSITE-ProRule" id="PRU00510"/>
    </source>
</evidence>
<reference evidence="9 10" key="1">
    <citation type="submission" date="2012-11" db="EMBL/GenBank/DDBJ databases">
        <title>Whole genome sequence of Acidisphaera rubrifaciens HS-AP3.</title>
        <authorList>
            <person name="Azuma Y."/>
            <person name="Higashiura N."/>
            <person name="Hirakawa H."/>
            <person name="Matsushita K."/>
        </authorList>
    </citation>
    <scope>NUCLEOTIDE SEQUENCE [LARGE SCALE GENOMIC DNA]</scope>
    <source>
        <strain evidence="9 10">HS-AP3</strain>
    </source>
</reference>
<name>A0A0D6P9B6_9PROT</name>
<dbReference type="HAMAP" id="MF_00926">
    <property type="entry name" value="DksA"/>
    <property type="match status" value="1"/>
</dbReference>
<dbReference type="Pfam" id="PF01258">
    <property type="entry name" value="zf-dskA_traR"/>
    <property type="match status" value="1"/>
</dbReference>
<dbReference type="Proteomes" id="UP000032680">
    <property type="component" value="Unassembled WGS sequence"/>
</dbReference>
<evidence type="ECO:0000256" key="2">
    <source>
        <dbReference type="ARBA" id="ARBA00022723"/>
    </source>
</evidence>
<comment type="subunit">
    <text evidence="5">Interacts directly with the RNA polymerase.</text>
</comment>
<sequence>MMVTLPPDYRPSEDEEFMNVQQVEYFRQKLLRWRADLLREADGTLASLSEGGIHEADITDRASVETDRALELRTRDRARKLIAKIDQALERIEAGTYGYCEETGDPIGLRRLEARPIATLSIEAQERHERMERVHRDD</sequence>
<feature type="domain" description="Zinc finger DksA/TraR C4-type" evidence="7">
    <location>
        <begin position="95"/>
        <end position="130"/>
    </location>
</feature>
<feature type="zinc finger region" description="dksA C4-type" evidence="6">
    <location>
        <begin position="100"/>
        <end position="124"/>
    </location>
</feature>
<keyword evidence="2 5" id="KW-0479">Metal-binding</keyword>
<dbReference type="InterPro" id="IPR012784">
    <property type="entry name" value="DksA_RNA_pol-bd"/>
</dbReference>
<dbReference type="PROSITE" id="PS51128">
    <property type="entry name" value="ZF_DKSA_2"/>
    <property type="match status" value="1"/>
</dbReference>
<feature type="domain" description="DnaK suppressor protein DksA N-terminal" evidence="8">
    <location>
        <begin position="22"/>
        <end position="92"/>
    </location>
</feature>
<dbReference type="EMBL" id="BANB01000784">
    <property type="protein sequence ID" value="GAN78355.1"/>
    <property type="molecule type" value="Genomic_DNA"/>
</dbReference>
<dbReference type="InterPro" id="IPR037187">
    <property type="entry name" value="DnaK_N"/>
</dbReference>
<evidence type="ECO:0000256" key="4">
    <source>
        <dbReference type="ARBA" id="ARBA00022833"/>
    </source>
</evidence>